<protein>
    <recommendedName>
        <fullName evidence="11">Cardiolipin synthase N-terminal domain-containing protein</fullName>
    </recommendedName>
</protein>
<evidence type="ECO:0000313" key="9">
    <source>
        <dbReference type="EMBL" id="QHN34629.1"/>
    </source>
</evidence>
<organism evidence="9 10">
    <name type="scientific">Gordonia pseudamarae</name>
    <dbReference type="NCBI Taxonomy" id="2831662"/>
    <lineage>
        <taxon>Bacteria</taxon>
        <taxon>Bacillati</taxon>
        <taxon>Actinomycetota</taxon>
        <taxon>Actinomycetes</taxon>
        <taxon>Mycobacteriales</taxon>
        <taxon>Gordoniaceae</taxon>
        <taxon>Gordonia</taxon>
    </lineage>
</organism>
<evidence type="ECO:0000256" key="4">
    <source>
        <dbReference type="ARBA" id="ARBA00022989"/>
    </source>
</evidence>
<keyword evidence="3 6" id="KW-0812">Transmembrane</keyword>
<keyword evidence="5 6" id="KW-0472">Membrane</keyword>
<evidence type="ECO:0000256" key="1">
    <source>
        <dbReference type="ARBA" id="ARBA00004651"/>
    </source>
</evidence>
<feature type="transmembrane region" description="Helical" evidence="6">
    <location>
        <begin position="44"/>
        <end position="64"/>
    </location>
</feature>
<keyword evidence="10" id="KW-1185">Reference proteome</keyword>
<feature type="domain" description="SHOCT" evidence="7">
    <location>
        <begin position="98"/>
        <end position="125"/>
    </location>
</feature>
<dbReference type="Pfam" id="PF09851">
    <property type="entry name" value="SHOCT"/>
    <property type="match status" value="1"/>
</dbReference>
<gene>
    <name evidence="9" type="ORF">GII31_06670</name>
</gene>
<comment type="subcellular location">
    <subcellularLocation>
        <location evidence="1">Cell membrane</location>
        <topology evidence="1">Multi-pass membrane protein</topology>
    </subcellularLocation>
</comment>
<evidence type="ECO:0000256" key="2">
    <source>
        <dbReference type="ARBA" id="ARBA00022475"/>
    </source>
</evidence>
<evidence type="ECO:0008006" key="11">
    <source>
        <dbReference type="Google" id="ProtNLM"/>
    </source>
</evidence>
<feature type="domain" description="Cardiolipin synthase N-terminal" evidence="8">
    <location>
        <begin position="20"/>
        <end position="63"/>
    </location>
</feature>
<proteinExistence type="predicted"/>
<name>A0ABX6IFK9_9ACTN</name>
<dbReference type="EMBL" id="CP045809">
    <property type="protein sequence ID" value="QHN34629.1"/>
    <property type="molecule type" value="Genomic_DNA"/>
</dbReference>
<evidence type="ECO:0000259" key="8">
    <source>
        <dbReference type="Pfam" id="PF13396"/>
    </source>
</evidence>
<dbReference type="InterPro" id="IPR027379">
    <property type="entry name" value="CLS_N"/>
</dbReference>
<evidence type="ECO:0000256" key="5">
    <source>
        <dbReference type="ARBA" id="ARBA00023136"/>
    </source>
</evidence>
<feature type="transmembrane region" description="Helical" evidence="6">
    <location>
        <begin position="7"/>
        <end position="29"/>
    </location>
</feature>
<reference evidence="9" key="1">
    <citation type="journal article" date="2021" name="Nat. Microbiol.">
        <title>Cocultivation of an ultrasmall environmental parasitic bacterium with lytic ability against bacteria associated with wastewater foams.</title>
        <authorList>
            <person name="Batinovic S."/>
            <person name="Rose J.J.A."/>
            <person name="Ratcliffe J."/>
            <person name="Seviour R.J."/>
            <person name="Petrovski S."/>
        </authorList>
    </citation>
    <scope>NUCLEOTIDE SEQUENCE</scope>
    <source>
        <strain evidence="9">CON9</strain>
    </source>
</reference>
<dbReference type="RefSeq" id="WP_213247949.1">
    <property type="nucleotide sequence ID" value="NZ_CP045806.1"/>
</dbReference>
<keyword evidence="4 6" id="KW-1133">Transmembrane helix</keyword>
<dbReference type="Proteomes" id="UP001059836">
    <property type="component" value="Chromosome"/>
</dbReference>
<accession>A0ABX6IFK9</accession>
<sequence length="127" mass="14239">MWDSFWDFLWSTILVFAFIAYLIILWHIIVDLFRDRDTSGWKKAIWVVFLIIFPYLTSIVYLIGRGKGMTERQIAAAEQAKAAGDDYIRSVAGSSPTQQIATAKSLLDSGAISAQEFETLKAKALAS</sequence>
<keyword evidence="2" id="KW-1003">Cell membrane</keyword>
<dbReference type="InterPro" id="IPR018649">
    <property type="entry name" value="SHOCT"/>
</dbReference>
<evidence type="ECO:0000259" key="7">
    <source>
        <dbReference type="Pfam" id="PF09851"/>
    </source>
</evidence>
<evidence type="ECO:0000256" key="6">
    <source>
        <dbReference type="SAM" id="Phobius"/>
    </source>
</evidence>
<evidence type="ECO:0000313" key="10">
    <source>
        <dbReference type="Proteomes" id="UP001059836"/>
    </source>
</evidence>
<dbReference type="Pfam" id="PF13396">
    <property type="entry name" value="PLDc_N"/>
    <property type="match status" value="1"/>
</dbReference>
<evidence type="ECO:0000256" key="3">
    <source>
        <dbReference type="ARBA" id="ARBA00022692"/>
    </source>
</evidence>